<dbReference type="Gene3D" id="3.40.640.10">
    <property type="entry name" value="Type I PLP-dependent aspartate aminotransferase-like (Major domain)"/>
    <property type="match status" value="1"/>
</dbReference>
<keyword evidence="8" id="KW-1185">Reference proteome</keyword>
<dbReference type="InterPro" id="IPR013083">
    <property type="entry name" value="Znf_RING/FYVE/PHD"/>
</dbReference>
<dbReference type="SMART" id="SM00184">
    <property type="entry name" value="RING"/>
    <property type="match status" value="1"/>
</dbReference>
<dbReference type="AlphaFoldDB" id="A0A0P1AL27"/>
<dbReference type="GO" id="GO:0006623">
    <property type="term" value="P:protein targeting to vacuole"/>
    <property type="evidence" value="ECO:0007669"/>
    <property type="project" value="InterPro"/>
</dbReference>
<dbReference type="EMBL" id="CCYD01000553">
    <property type="protein sequence ID" value="CEG41585.1"/>
    <property type="molecule type" value="Genomic_DNA"/>
</dbReference>
<dbReference type="SMART" id="SM00299">
    <property type="entry name" value="CLH"/>
    <property type="match status" value="1"/>
</dbReference>
<dbReference type="GO" id="GO:0034058">
    <property type="term" value="P:endosomal vesicle fusion"/>
    <property type="evidence" value="ECO:0007669"/>
    <property type="project" value="TreeGrafter"/>
</dbReference>
<dbReference type="InterPro" id="IPR015943">
    <property type="entry name" value="WD40/YVTN_repeat-like_dom_sf"/>
</dbReference>
<dbReference type="Gene3D" id="1.25.40.10">
    <property type="entry name" value="Tetratricopeptide repeat domain"/>
    <property type="match status" value="1"/>
</dbReference>
<dbReference type="Pfam" id="PF23411">
    <property type="entry name" value="Beta-prop_Vps41"/>
    <property type="match status" value="2"/>
</dbReference>
<dbReference type="GO" id="GO:0016236">
    <property type="term" value="P:macroautophagy"/>
    <property type="evidence" value="ECO:0007669"/>
    <property type="project" value="TreeGrafter"/>
</dbReference>
<dbReference type="Pfam" id="PF23556">
    <property type="entry name" value="TPR_Vps41"/>
    <property type="match status" value="1"/>
</dbReference>
<name>A0A0P1AL27_PLAHL</name>
<evidence type="ECO:0000256" key="3">
    <source>
        <dbReference type="PROSITE-ProRule" id="PRU00175"/>
    </source>
</evidence>
<dbReference type="Proteomes" id="UP000054928">
    <property type="component" value="Unassembled WGS sequence"/>
</dbReference>
<keyword evidence="1" id="KW-0813">Transport</keyword>
<dbReference type="InterPro" id="IPR045111">
    <property type="entry name" value="Vps41/Vps8"/>
</dbReference>
<dbReference type="SUPFAM" id="SSF57850">
    <property type="entry name" value="RING/U-box"/>
    <property type="match status" value="1"/>
</dbReference>
<dbReference type="InterPro" id="IPR000547">
    <property type="entry name" value="Clathrin_H-chain/VPS_repeat"/>
</dbReference>
<evidence type="ECO:0000256" key="2">
    <source>
        <dbReference type="ARBA" id="ARBA00022927"/>
    </source>
</evidence>
<proteinExistence type="predicted"/>
<evidence type="ECO:0000256" key="1">
    <source>
        <dbReference type="ARBA" id="ARBA00022448"/>
    </source>
</evidence>
<dbReference type="SMART" id="SM00320">
    <property type="entry name" value="WD40"/>
    <property type="match status" value="1"/>
</dbReference>
<accession>A0A0P1AL27</accession>
<evidence type="ECO:0000259" key="6">
    <source>
        <dbReference type="PROSITE" id="PS50089"/>
    </source>
</evidence>
<evidence type="ECO:0000313" key="8">
    <source>
        <dbReference type="Proteomes" id="UP000054928"/>
    </source>
</evidence>
<dbReference type="GeneID" id="36406977"/>
<dbReference type="GO" id="GO:0009267">
    <property type="term" value="P:cellular response to starvation"/>
    <property type="evidence" value="ECO:0007669"/>
    <property type="project" value="TreeGrafter"/>
</dbReference>
<dbReference type="Gene3D" id="3.30.40.10">
    <property type="entry name" value="Zinc/RING finger domain, C3HC4 (zinc finger)"/>
    <property type="match status" value="1"/>
</dbReference>
<dbReference type="InterPro" id="IPR001841">
    <property type="entry name" value="Znf_RING"/>
</dbReference>
<dbReference type="PANTHER" id="PTHR12616:SF1">
    <property type="entry name" value="VACUOLAR PROTEIN SORTING-ASSOCIATED PROTEIN 41 HOMOLOG"/>
    <property type="match status" value="1"/>
</dbReference>
<protein>
    <submittedName>
        <fullName evidence="7">Vacuolar protein sorting-associated protein 41</fullName>
    </submittedName>
</protein>
<dbReference type="OMA" id="TYANDEM"/>
<dbReference type="PROSITE" id="PS50236">
    <property type="entry name" value="CHCR"/>
    <property type="match status" value="1"/>
</dbReference>
<dbReference type="InterPro" id="IPR015421">
    <property type="entry name" value="PyrdxlP-dep_Trfase_major"/>
</dbReference>
<dbReference type="STRING" id="4781.A0A0P1AL27"/>
<dbReference type="InterPro" id="IPR015424">
    <property type="entry name" value="PyrdxlP-dep_Trfase"/>
</dbReference>
<sequence length="1261" mass="143236">MIRKEKALTDSKTLRSIVGSNIGPSGMSTTSLDFDEVDTSYSSTFSDSSTYANDEMDTSDDEAVDDLLYRIADDMIGRNEPFQSPFGVKAQCYADYTASGKPLKSIEHFMRHKVMPTYGNTHTMTSVSGSQTTAFREEARAIIAKSVNARGSKDVVLFAGQGCTSAIQKLITALGINTSRRLRRPSKRPVVFTCPFAHHSNLLPWRESLAADIVEIPEANGGGLDVKEFASRSIAIMSLTLPESDDQDTKEPQTPSEPLLKYERVGGHFLAIFKDDSLSCIALHVNFVCAGTYGGNVLLLELNGRFIRRLHQHYKKVNHICIDETGQFIASCSDDGTVAVYTLFPLSQSSNNTELIGHKHDRNTHNIIVRQDDISNTGGEVNIYNYFSAIYAVELEDRYAMKREKCFACGGISGQVVMNKKGWIIDKESTIHEGEGPVQLIRWKDGLVAWANDWGVKVYDSEQDQRVTFIERPSSCPPMELCKCHLEWQNTDILLVAWAHTLRVVTFKRGQSVESSPTSTMAIDTIEHQSSGITAEVVALLTFDFFVAGLSPWGGASIVSVLAFRPPGSGSSSGLANSNGKSARIDGEGENGEMPYPEVHVVRLDGKQVSADLLNLKGYQRLRASDYMMPTLRYARPPAFELDSLDESSIYDAGYGQLAYVCTPKDVVICRLRDVDDRVQWALARKEYSRALEIALHDPRALRRVALVDVIEMYLSDLLRQNLFSKGAEEISRLFLDGEEYAKLWEKYVYLYAQRGQLSTIARYIPTASPRLPQEQYEMVLKHFLDSDPGQLLELIRKWPKPRRQDTGVQNTTNESAIAPEYIETLHVFEPLYDAQKWINQLETVVRRRRIAEAHAERVSVETMYLMEALAELYTATEQYEHALRIYLSQGEFCTNKDFAFKLIAEHHLWPLVTTKVVNLMRIDKELAVRMLVNQTEQLKIGDIVMQLETEPEMLHMYLHELVLHRYDEYNNEMYASLHEKQVALYAQYAPELVLKFLQTSNFVPLEKAYNYCSDHDPPLWDTMIYILGRMGQHKKALDLILTQRGDINEAIQFVLDHDESLWDYLIDISLTSKENVEKLLTFAAQHKIDPIKLIRKIPDDMEIVNLKEKLMAIISNYRIQQQLCIGSRKVFDNDRIELLHRQVIAHKRGRRVEMKQKCAICTELLRGSTRGMETIHACVFECGHCYHLPCLEDKMRMWKSVETRNLRRSLGCFVCDHSTREYAESSHMTQPISEVVPRGVTQDQLERAKDMILNISNVTK</sequence>
<evidence type="ECO:0000256" key="4">
    <source>
        <dbReference type="PROSITE-ProRule" id="PRU01006"/>
    </source>
</evidence>
<feature type="region of interest" description="Disordered" evidence="5">
    <location>
        <begin position="569"/>
        <end position="591"/>
    </location>
</feature>
<dbReference type="SUPFAM" id="SSF50978">
    <property type="entry name" value="WD40 repeat-like"/>
    <property type="match status" value="1"/>
</dbReference>
<dbReference type="InterPro" id="IPR001680">
    <property type="entry name" value="WD40_rpt"/>
</dbReference>
<dbReference type="InterPro" id="IPR011990">
    <property type="entry name" value="TPR-like_helical_dom_sf"/>
</dbReference>
<keyword evidence="2" id="KW-0653">Protein transport</keyword>
<dbReference type="GO" id="GO:0005770">
    <property type="term" value="C:late endosome"/>
    <property type="evidence" value="ECO:0007669"/>
    <property type="project" value="TreeGrafter"/>
</dbReference>
<dbReference type="OrthoDB" id="244107at2759"/>
<dbReference type="GO" id="GO:0030897">
    <property type="term" value="C:HOPS complex"/>
    <property type="evidence" value="ECO:0007669"/>
    <property type="project" value="TreeGrafter"/>
</dbReference>
<dbReference type="Gene3D" id="2.130.10.10">
    <property type="entry name" value="YVTN repeat-like/Quinoprotein amine dehydrogenase"/>
    <property type="match status" value="1"/>
</dbReference>
<dbReference type="InterPro" id="IPR000192">
    <property type="entry name" value="Aminotrans_V_dom"/>
</dbReference>
<keyword evidence="3" id="KW-0479">Metal-binding</keyword>
<organism evidence="7 8">
    <name type="scientific">Plasmopara halstedii</name>
    <name type="common">Downy mildew of sunflower</name>
    <dbReference type="NCBI Taxonomy" id="4781"/>
    <lineage>
        <taxon>Eukaryota</taxon>
        <taxon>Sar</taxon>
        <taxon>Stramenopiles</taxon>
        <taxon>Oomycota</taxon>
        <taxon>Peronosporomycetes</taxon>
        <taxon>Peronosporales</taxon>
        <taxon>Peronosporaceae</taxon>
        <taxon>Plasmopara</taxon>
    </lineage>
</organism>
<dbReference type="GO" id="GO:0008270">
    <property type="term" value="F:zinc ion binding"/>
    <property type="evidence" value="ECO:0007669"/>
    <property type="project" value="UniProtKB-KW"/>
</dbReference>
<feature type="domain" description="RING-type" evidence="6">
    <location>
        <begin position="1159"/>
        <end position="1217"/>
    </location>
</feature>
<keyword evidence="3" id="KW-0862">Zinc</keyword>
<feature type="repeat" description="CHCR" evidence="4">
    <location>
        <begin position="929"/>
        <end position="1093"/>
    </location>
</feature>
<evidence type="ECO:0000313" key="7">
    <source>
        <dbReference type="EMBL" id="CEG41585.1"/>
    </source>
</evidence>
<dbReference type="InterPro" id="IPR036322">
    <property type="entry name" value="WD40_repeat_dom_sf"/>
</dbReference>
<reference evidence="8" key="1">
    <citation type="submission" date="2014-09" db="EMBL/GenBank/DDBJ databases">
        <authorList>
            <person name="Sharma Rahul"/>
            <person name="Thines Marco"/>
        </authorList>
    </citation>
    <scope>NUCLEOTIDE SEQUENCE [LARGE SCALE GENOMIC DNA]</scope>
</reference>
<keyword evidence="3" id="KW-0863">Zinc-finger</keyword>
<dbReference type="Pfam" id="PF00266">
    <property type="entry name" value="Aminotran_5"/>
    <property type="match status" value="1"/>
</dbReference>
<dbReference type="PROSITE" id="PS50089">
    <property type="entry name" value="ZF_RING_2"/>
    <property type="match status" value="1"/>
</dbReference>
<dbReference type="PANTHER" id="PTHR12616">
    <property type="entry name" value="VACUOLAR PROTEIN SORTING VPS41"/>
    <property type="match status" value="1"/>
</dbReference>
<dbReference type="RefSeq" id="XP_024577954.1">
    <property type="nucleotide sequence ID" value="XM_024727371.1"/>
</dbReference>
<feature type="compositionally biased region" description="Low complexity" evidence="5">
    <location>
        <begin position="569"/>
        <end position="582"/>
    </location>
</feature>
<dbReference type="InterPro" id="IPR057780">
    <property type="entry name" value="Beta-prop_Vps41"/>
</dbReference>
<evidence type="ECO:0000256" key="5">
    <source>
        <dbReference type="SAM" id="MobiDB-lite"/>
    </source>
</evidence>
<dbReference type="SUPFAM" id="SSF53383">
    <property type="entry name" value="PLP-dependent transferases"/>
    <property type="match status" value="1"/>
</dbReference>